<dbReference type="CDD" id="cd05387">
    <property type="entry name" value="BY-kinase"/>
    <property type="match status" value="1"/>
</dbReference>
<gene>
    <name evidence="10" type="ORF">COS99_06565</name>
</gene>
<feature type="domain" description="AAA" evidence="9">
    <location>
        <begin position="8"/>
        <end position="141"/>
    </location>
</feature>
<dbReference type="Proteomes" id="UP000230052">
    <property type="component" value="Unassembled WGS sequence"/>
</dbReference>
<sequence>MITSALAGEGKTITAINLAISMAHDLDNKSILLIDADMRKGKIAKYFGLGSHPGLSELLKGNADQEGVLINPGIPNLTVVLAGKTPKNASELLNSKKMEQILSYFKTRFDYILIDTPPVMPLTDACILGPVVDGIIMVIQAGKTQRDIIAHAEQRLYQARAKTIGYVLTNIEYHLPQYLYRYVHQYDGNYSYEEKAAAKT</sequence>
<accession>A0A2J0L3X7</accession>
<proteinExistence type="inferred from homology"/>
<comment type="catalytic activity">
    <reaction evidence="8">
        <text>L-tyrosyl-[protein] + ATP = O-phospho-L-tyrosyl-[protein] + ADP + H(+)</text>
        <dbReference type="Rhea" id="RHEA:10596"/>
        <dbReference type="Rhea" id="RHEA-COMP:10136"/>
        <dbReference type="Rhea" id="RHEA-COMP:20101"/>
        <dbReference type="ChEBI" id="CHEBI:15378"/>
        <dbReference type="ChEBI" id="CHEBI:30616"/>
        <dbReference type="ChEBI" id="CHEBI:46858"/>
        <dbReference type="ChEBI" id="CHEBI:61978"/>
        <dbReference type="ChEBI" id="CHEBI:456216"/>
        <dbReference type="EC" id="2.7.10.2"/>
    </reaction>
</comment>
<evidence type="ECO:0000256" key="8">
    <source>
        <dbReference type="ARBA" id="ARBA00051245"/>
    </source>
</evidence>
<evidence type="ECO:0000256" key="1">
    <source>
        <dbReference type="ARBA" id="ARBA00007316"/>
    </source>
</evidence>
<organism evidence="10 11">
    <name type="scientific">Candidatus Aquitaenariimonas noxiae</name>
    <dbReference type="NCBI Taxonomy" id="1974741"/>
    <lineage>
        <taxon>Bacteria</taxon>
        <taxon>Pseudomonadati</taxon>
        <taxon>Candidatus Omnitrophota</taxon>
        <taxon>Candidatus Aquitaenariimonas</taxon>
    </lineage>
</organism>
<dbReference type="NCBIfam" id="TIGR01007">
    <property type="entry name" value="eps_fam"/>
    <property type="match status" value="1"/>
</dbReference>
<evidence type="ECO:0000256" key="3">
    <source>
        <dbReference type="ARBA" id="ARBA00022679"/>
    </source>
</evidence>
<dbReference type="InterPro" id="IPR005702">
    <property type="entry name" value="Wzc-like_C"/>
</dbReference>
<evidence type="ECO:0000256" key="7">
    <source>
        <dbReference type="ARBA" id="ARBA00023137"/>
    </source>
</evidence>
<reference evidence="10 11" key="1">
    <citation type="submission" date="2017-09" db="EMBL/GenBank/DDBJ databases">
        <title>Depth-based differentiation of microbial function through sediment-hosted aquifers and enrichment of novel symbionts in the deep terrestrial subsurface.</title>
        <authorList>
            <person name="Probst A.J."/>
            <person name="Ladd B."/>
            <person name="Jarett J.K."/>
            <person name="Geller-Mcgrath D.E."/>
            <person name="Sieber C.M."/>
            <person name="Emerson J.B."/>
            <person name="Anantharaman K."/>
            <person name="Thomas B.C."/>
            <person name="Malmstrom R."/>
            <person name="Stieglmeier M."/>
            <person name="Klingl A."/>
            <person name="Woyke T."/>
            <person name="Ryan C.M."/>
            <person name="Banfield J.F."/>
        </authorList>
    </citation>
    <scope>NUCLEOTIDE SEQUENCE [LARGE SCALE GENOMIC DNA]</scope>
    <source>
        <strain evidence="10">CG07_land_8_20_14_0_80_42_15</strain>
    </source>
</reference>
<dbReference type="GO" id="GO:0005524">
    <property type="term" value="F:ATP binding"/>
    <property type="evidence" value="ECO:0007669"/>
    <property type="project" value="UniProtKB-KW"/>
</dbReference>
<dbReference type="EC" id="2.7.10.2" evidence="2"/>
<dbReference type="InterPro" id="IPR025669">
    <property type="entry name" value="AAA_dom"/>
</dbReference>
<evidence type="ECO:0000259" key="9">
    <source>
        <dbReference type="Pfam" id="PF13614"/>
    </source>
</evidence>
<dbReference type="InterPro" id="IPR027417">
    <property type="entry name" value="P-loop_NTPase"/>
</dbReference>
<dbReference type="Gene3D" id="3.40.50.300">
    <property type="entry name" value="P-loop containing nucleotide triphosphate hydrolases"/>
    <property type="match status" value="1"/>
</dbReference>
<dbReference type="SUPFAM" id="SSF52540">
    <property type="entry name" value="P-loop containing nucleoside triphosphate hydrolases"/>
    <property type="match status" value="1"/>
</dbReference>
<name>A0A2J0L3X7_9BACT</name>
<dbReference type="GO" id="GO:0004715">
    <property type="term" value="F:non-membrane spanning protein tyrosine kinase activity"/>
    <property type="evidence" value="ECO:0007669"/>
    <property type="project" value="UniProtKB-EC"/>
</dbReference>
<dbReference type="Pfam" id="PF13614">
    <property type="entry name" value="AAA_31"/>
    <property type="match status" value="1"/>
</dbReference>
<dbReference type="PANTHER" id="PTHR32309">
    <property type="entry name" value="TYROSINE-PROTEIN KINASE"/>
    <property type="match status" value="1"/>
</dbReference>
<evidence type="ECO:0000256" key="2">
    <source>
        <dbReference type="ARBA" id="ARBA00011903"/>
    </source>
</evidence>
<keyword evidence="3" id="KW-0808">Transferase</keyword>
<evidence type="ECO:0000256" key="6">
    <source>
        <dbReference type="ARBA" id="ARBA00022840"/>
    </source>
</evidence>
<evidence type="ECO:0000256" key="5">
    <source>
        <dbReference type="ARBA" id="ARBA00022777"/>
    </source>
</evidence>
<evidence type="ECO:0000313" key="10">
    <source>
        <dbReference type="EMBL" id="PIU41227.1"/>
    </source>
</evidence>
<dbReference type="InterPro" id="IPR050445">
    <property type="entry name" value="Bact_polysacc_biosynth/exp"/>
</dbReference>
<dbReference type="EMBL" id="PEWV01000066">
    <property type="protein sequence ID" value="PIU41227.1"/>
    <property type="molecule type" value="Genomic_DNA"/>
</dbReference>
<evidence type="ECO:0000313" key="11">
    <source>
        <dbReference type="Proteomes" id="UP000230052"/>
    </source>
</evidence>
<keyword evidence="6" id="KW-0067">ATP-binding</keyword>
<keyword evidence="7" id="KW-0829">Tyrosine-protein kinase</keyword>
<keyword evidence="4" id="KW-0547">Nucleotide-binding</keyword>
<dbReference type="AlphaFoldDB" id="A0A2J0L3X7"/>
<comment type="similarity">
    <text evidence="1">Belongs to the CpsD/CapB family.</text>
</comment>
<dbReference type="GO" id="GO:0005886">
    <property type="term" value="C:plasma membrane"/>
    <property type="evidence" value="ECO:0007669"/>
    <property type="project" value="TreeGrafter"/>
</dbReference>
<dbReference type="PANTHER" id="PTHR32309:SF13">
    <property type="entry name" value="FERRIC ENTEROBACTIN TRANSPORT PROTEIN FEPE"/>
    <property type="match status" value="1"/>
</dbReference>
<keyword evidence="5" id="KW-0418">Kinase</keyword>
<comment type="caution">
    <text evidence="10">The sequence shown here is derived from an EMBL/GenBank/DDBJ whole genome shotgun (WGS) entry which is preliminary data.</text>
</comment>
<evidence type="ECO:0000256" key="4">
    <source>
        <dbReference type="ARBA" id="ARBA00022741"/>
    </source>
</evidence>
<protein>
    <recommendedName>
        <fullName evidence="2">non-specific protein-tyrosine kinase</fullName>
        <ecNumber evidence="2">2.7.10.2</ecNumber>
    </recommendedName>
</protein>